<dbReference type="NCBIfam" id="NF006771">
    <property type="entry name" value="PRK09290.1-5"/>
    <property type="match status" value="1"/>
</dbReference>
<dbReference type="PIRSF" id="PIRSF001235">
    <property type="entry name" value="Amidase_carbamoylase"/>
    <property type="match status" value="1"/>
</dbReference>
<organism evidence="2 3">
    <name type="scientific">Halopenitus persicus</name>
    <dbReference type="NCBI Taxonomy" id="1048396"/>
    <lineage>
        <taxon>Archaea</taxon>
        <taxon>Methanobacteriati</taxon>
        <taxon>Methanobacteriota</taxon>
        <taxon>Stenosarchaea group</taxon>
        <taxon>Halobacteria</taxon>
        <taxon>Halobacteriales</taxon>
        <taxon>Haloferacaceae</taxon>
        <taxon>Halopenitus</taxon>
    </lineage>
</organism>
<proteinExistence type="predicted"/>
<dbReference type="RefSeq" id="WP_218128663.1">
    <property type="nucleotide sequence ID" value="NZ_FNPC01000022.1"/>
</dbReference>
<accession>A0A1H3P9U4</accession>
<gene>
    <name evidence="2" type="ORF">SAMN05216564_1222</name>
</gene>
<dbReference type="SUPFAM" id="SSF55031">
    <property type="entry name" value="Bacterial exopeptidase dimerisation domain"/>
    <property type="match status" value="1"/>
</dbReference>
<dbReference type="OrthoDB" id="35906at2157"/>
<dbReference type="SUPFAM" id="SSF53187">
    <property type="entry name" value="Zn-dependent exopeptidases"/>
    <property type="match status" value="1"/>
</dbReference>
<evidence type="ECO:0000313" key="2">
    <source>
        <dbReference type="EMBL" id="SDY97851.1"/>
    </source>
</evidence>
<sequence length="418" mass="45495">MNIEVDQERLRKDIEENGRIGQVETDEGWGRTVLTGTKDNRRVRDRFVEQMESIGLDVRVDSIGNIVGRWMPSSVNEDASAVVAGSHLDSVPYGGIFDGPLGVYGALEAVRAMQDADIEPTKPIKVVSWTEEEGGRFGPGLLGSAVATGTYPVDDALNLRDNGGRTLESELEQIGYCGDGLLDPSSWDVWIELHVEQGMYLKNTEKTIGIIEDIAGIAQCKTLINGMADHAGATPMYDRQDALVAAAEFILDNERIAQDMVNTDSPTAVSTVGAIDVSPNATNVVPGNVKLESDIRDIKRASIESIIDQCRKSTARIKRNRSVEVSFESTILAPPTQMNKRCVETVSNAARRMEIPNTKMYSSALHDTSNLARETDVGMIFAPSEGGYSHSPQEWTKWEDCAAATNVLATTMANLATE</sequence>
<dbReference type="CDD" id="cd03884">
    <property type="entry name" value="M20_bAS"/>
    <property type="match status" value="1"/>
</dbReference>
<protein>
    <submittedName>
        <fullName evidence="2">N-carbamoyl-L-amino-acid hydrolase</fullName>
    </submittedName>
</protein>
<reference evidence="3" key="1">
    <citation type="submission" date="2016-10" db="EMBL/GenBank/DDBJ databases">
        <authorList>
            <person name="Varghese N."/>
            <person name="Submissions S."/>
        </authorList>
    </citation>
    <scope>NUCLEOTIDE SEQUENCE [LARGE SCALE GENOMIC DNA]</scope>
    <source>
        <strain evidence="3">DC30,IBRC 10041,KCTC 4046</strain>
    </source>
</reference>
<evidence type="ECO:0000256" key="1">
    <source>
        <dbReference type="ARBA" id="ARBA00022801"/>
    </source>
</evidence>
<dbReference type="InterPro" id="IPR002933">
    <property type="entry name" value="Peptidase_M20"/>
</dbReference>
<keyword evidence="3" id="KW-1185">Reference proteome</keyword>
<dbReference type="GO" id="GO:0016813">
    <property type="term" value="F:hydrolase activity, acting on carbon-nitrogen (but not peptide) bonds, in linear amidines"/>
    <property type="evidence" value="ECO:0007669"/>
    <property type="project" value="InterPro"/>
</dbReference>
<dbReference type="PANTHER" id="PTHR32494">
    <property type="entry name" value="ALLANTOATE DEIMINASE-RELATED"/>
    <property type="match status" value="1"/>
</dbReference>
<name>A0A1H3P9U4_9EURY</name>
<keyword evidence="1 2" id="KW-0378">Hydrolase</keyword>
<dbReference type="Pfam" id="PF01546">
    <property type="entry name" value="Peptidase_M20"/>
    <property type="match status" value="1"/>
</dbReference>
<dbReference type="Gene3D" id="3.40.630.10">
    <property type="entry name" value="Zn peptidases"/>
    <property type="match status" value="1"/>
</dbReference>
<dbReference type="InterPro" id="IPR010158">
    <property type="entry name" value="Amidase_Cbmase"/>
</dbReference>
<dbReference type="EMBL" id="FNPC01000022">
    <property type="protein sequence ID" value="SDY97851.1"/>
    <property type="molecule type" value="Genomic_DNA"/>
</dbReference>
<dbReference type="AlphaFoldDB" id="A0A1H3P9U4"/>
<dbReference type="InterPro" id="IPR036264">
    <property type="entry name" value="Bact_exopeptidase_dim_dom"/>
</dbReference>
<dbReference type="PANTHER" id="PTHR32494:SF5">
    <property type="entry name" value="ALLANTOATE AMIDOHYDROLASE"/>
    <property type="match status" value="1"/>
</dbReference>
<dbReference type="NCBIfam" id="TIGR01879">
    <property type="entry name" value="hydantase"/>
    <property type="match status" value="1"/>
</dbReference>
<dbReference type="Gene3D" id="3.30.70.360">
    <property type="match status" value="1"/>
</dbReference>
<evidence type="ECO:0000313" key="3">
    <source>
        <dbReference type="Proteomes" id="UP000199079"/>
    </source>
</evidence>
<dbReference type="Proteomes" id="UP000199079">
    <property type="component" value="Unassembled WGS sequence"/>
</dbReference>